<dbReference type="InterPro" id="IPR012337">
    <property type="entry name" value="RNaseH-like_sf"/>
</dbReference>
<dbReference type="PANTHER" id="PTHR35004">
    <property type="entry name" value="TRANSPOSASE RV3428C-RELATED"/>
    <property type="match status" value="1"/>
</dbReference>
<protein>
    <submittedName>
        <fullName evidence="2">Transposase</fullName>
    </submittedName>
</protein>
<feature type="domain" description="Integrase catalytic" evidence="1">
    <location>
        <begin position="164"/>
        <end position="348"/>
    </location>
</feature>
<dbReference type="Gene3D" id="3.30.420.10">
    <property type="entry name" value="Ribonuclease H-like superfamily/Ribonuclease H"/>
    <property type="match status" value="1"/>
</dbReference>
<proteinExistence type="predicted"/>
<sequence length="532" mass="61102">MSFDPAVIAQARIEIANAPHGMKTETAGKWAKILNTTMQTLYRNINPDVNSKRTRKGQPQKPEYQKWARIVYQIKKCPPEEAGEISTEDAVLIAVKSGLIPEAAIDVPIGTYNRIARENGWSKKEVRANRFQAERPNQAHHFDASTSKFFYIAKRFCDGDYLLKLHRPAKHYKNKPVPVDALRPWIYGLTDDYSGRLICRYVAAQGENSVDSMSFLSWAWSIIGLPEQLLADQGMLKKALPSRDLIERLGIELPEMMPYQKRGHGKIERPWRTAWQKFEKPFWAVADQEKFEITLSELNKQLLHFIEDKYNKLPHRFERHITRMQAWSKINLHGGIVTMPENALATVARRCKRKVSVEGKLEYNGKSYEVKGLHSAWVWVFEGVFEDRLIVQDCKTGMKYEVRDFEPLNLGEYKSHKQTPHQELVKESANLNISKDAMLYADKAPRDEKIVAMPIRTKEDREIADPFDVTTYASIDEAMGEFMKIVLSLDPENKEVVKRLILQNGLKKQYVMDLALEIRAIKETKNAAVAGG</sequence>
<accession>A0A5J4L029</accession>
<organism evidence="2">
    <name type="scientific">hot springs metagenome</name>
    <dbReference type="NCBI Taxonomy" id="433727"/>
    <lineage>
        <taxon>unclassified sequences</taxon>
        <taxon>metagenomes</taxon>
        <taxon>ecological metagenomes</taxon>
    </lineage>
</organism>
<name>A0A5J4L029_9ZZZZ</name>
<evidence type="ECO:0000259" key="1">
    <source>
        <dbReference type="PROSITE" id="PS50994"/>
    </source>
</evidence>
<dbReference type="PROSITE" id="PS50994">
    <property type="entry name" value="INTEGRASE"/>
    <property type="match status" value="1"/>
</dbReference>
<dbReference type="EMBL" id="BLAB01000001">
    <property type="protein sequence ID" value="GER92662.1"/>
    <property type="molecule type" value="Genomic_DNA"/>
</dbReference>
<dbReference type="PANTHER" id="PTHR35004:SF7">
    <property type="entry name" value="INTEGRASE PROTEIN"/>
    <property type="match status" value="1"/>
</dbReference>
<evidence type="ECO:0000313" key="2">
    <source>
        <dbReference type="EMBL" id="GER92662.1"/>
    </source>
</evidence>
<dbReference type="GO" id="GO:0003676">
    <property type="term" value="F:nucleic acid binding"/>
    <property type="evidence" value="ECO:0007669"/>
    <property type="project" value="InterPro"/>
</dbReference>
<dbReference type="InterPro" id="IPR036397">
    <property type="entry name" value="RNaseH_sf"/>
</dbReference>
<reference evidence="2" key="1">
    <citation type="submission" date="2019-10" db="EMBL/GenBank/DDBJ databases">
        <title>Metagenomic sequencing of thiosulfate-disproportionating enrichment culture.</title>
        <authorList>
            <person name="Umezawa K."/>
            <person name="Kojima H."/>
            <person name="Fukui M."/>
        </authorList>
    </citation>
    <scope>NUCLEOTIDE SEQUENCE</scope>
    <source>
        <strain evidence="2">45J</strain>
    </source>
</reference>
<dbReference type="SUPFAM" id="SSF53098">
    <property type="entry name" value="Ribonuclease H-like"/>
    <property type="match status" value="1"/>
</dbReference>
<dbReference type="AlphaFoldDB" id="A0A5J4L029"/>
<dbReference type="GO" id="GO:0015074">
    <property type="term" value="P:DNA integration"/>
    <property type="evidence" value="ECO:0007669"/>
    <property type="project" value="InterPro"/>
</dbReference>
<gene>
    <name evidence="2" type="ORF">A45J_0380</name>
</gene>
<dbReference type="InterPro" id="IPR001584">
    <property type="entry name" value="Integrase_cat-core"/>
</dbReference>
<comment type="caution">
    <text evidence="2">The sequence shown here is derived from an EMBL/GenBank/DDBJ whole genome shotgun (WGS) entry which is preliminary data.</text>
</comment>